<evidence type="ECO:0000256" key="5">
    <source>
        <dbReference type="ARBA" id="ARBA00022737"/>
    </source>
</evidence>
<dbReference type="OrthoDB" id="193856at2759"/>
<dbReference type="InterPro" id="IPR023395">
    <property type="entry name" value="MCP_dom_sf"/>
</dbReference>
<dbReference type="InterPro" id="IPR018108">
    <property type="entry name" value="MCP_transmembrane"/>
</dbReference>
<keyword evidence="5" id="KW-0677">Repeat</keyword>
<evidence type="ECO:0000256" key="11">
    <source>
        <dbReference type="SAM" id="Phobius"/>
    </source>
</evidence>
<evidence type="ECO:0000313" key="12">
    <source>
        <dbReference type="EMBL" id="ANZ73320.1"/>
    </source>
</evidence>
<comment type="subcellular location">
    <subcellularLocation>
        <location evidence="1">Mitochondrion membrane</location>
        <topology evidence="1">Multi-pass membrane protein</topology>
    </subcellularLocation>
</comment>
<proteinExistence type="inferred from homology"/>
<evidence type="ECO:0000256" key="1">
    <source>
        <dbReference type="ARBA" id="ARBA00004225"/>
    </source>
</evidence>
<dbReference type="Proteomes" id="UP000094565">
    <property type="component" value="Chromosome 1"/>
</dbReference>
<dbReference type="GO" id="GO:0031966">
    <property type="term" value="C:mitochondrial membrane"/>
    <property type="evidence" value="ECO:0007669"/>
    <property type="project" value="UniProtKB-SubCell"/>
</dbReference>
<protein>
    <submittedName>
        <fullName evidence="12">BA75_01131T0</fullName>
    </submittedName>
</protein>
<evidence type="ECO:0000256" key="6">
    <source>
        <dbReference type="ARBA" id="ARBA00022989"/>
    </source>
</evidence>
<comment type="similarity">
    <text evidence="2 10">Belongs to the mitochondrial carrier (TC 2.A.29) family.</text>
</comment>
<dbReference type="PANTHER" id="PTHR45624">
    <property type="entry name" value="MITOCHONDRIAL BASIC AMINO ACIDS TRANSPORTER-RELATED"/>
    <property type="match status" value="1"/>
</dbReference>
<dbReference type="GO" id="GO:0000064">
    <property type="term" value="F:L-ornithine transmembrane transporter activity"/>
    <property type="evidence" value="ECO:0007669"/>
    <property type="project" value="TreeGrafter"/>
</dbReference>
<accession>A0A1B2J5T6</accession>
<keyword evidence="13" id="KW-1185">Reference proteome</keyword>
<dbReference type="InterPro" id="IPR050567">
    <property type="entry name" value="Mitochondrial_Carrier"/>
</dbReference>
<dbReference type="Gene3D" id="1.50.40.10">
    <property type="entry name" value="Mitochondrial carrier domain"/>
    <property type="match status" value="1"/>
</dbReference>
<evidence type="ECO:0000313" key="13">
    <source>
        <dbReference type="Proteomes" id="UP000094565"/>
    </source>
</evidence>
<reference evidence="12 13" key="1">
    <citation type="submission" date="2016-02" db="EMBL/GenBank/DDBJ databases">
        <title>Comparative genomic and transcriptomic foundation for Pichia pastoris.</title>
        <authorList>
            <person name="Love K.R."/>
            <person name="Shah K.A."/>
            <person name="Whittaker C.A."/>
            <person name="Wu J."/>
            <person name="Bartlett M.C."/>
            <person name="Ma D."/>
            <person name="Leeson R.L."/>
            <person name="Priest M."/>
            <person name="Young S.K."/>
            <person name="Love J.C."/>
        </authorList>
    </citation>
    <scope>NUCLEOTIDE SEQUENCE [LARGE SCALE GENOMIC DNA]</scope>
    <source>
        <strain evidence="12 13">ATCC 28485</strain>
    </source>
</reference>
<evidence type="ECO:0000256" key="2">
    <source>
        <dbReference type="ARBA" id="ARBA00006375"/>
    </source>
</evidence>
<keyword evidence="8 9" id="KW-0472">Membrane</keyword>
<feature type="transmembrane region" description="Helical" evidence="11">
    <location>
        <begin position="169"/>
        <end position="188"/>
    </location>
</feature>
<dbReference type="SUPFAM" id="SSF103506">
    <property type="entry name" value="Mitochondrial carrier"/>
    <property type="match status" value="1"/>
</dbReference>
<evidence type="ECO:0000256" key="10">
    <source>
        <dbReference type="RuleBase" id="RU000488"/>
    </source>
</evidence>
<feature type="transmembrane region" description="Helical" evidence="11">
    <location>
        <begin position="114"/>
        <end position="132"/>
    </location>
</feature>
<keyword evidence="4 9" id="KW-0812">Transmembrane</keyword>
<evidence type="ECO:0000256" key="3">
    <source>
        <dbReference type="ARBA" id="ARBA00022448"/>
    </source>
</evidence>
<evidence type="ECO:0000256" key="8">
    <source>
        <dbReference type="ARBA" id="ARBA00023136"/>
    </source>
</evidence>
<feature type="repeat" description="Solcar" evidence="9">
    <location>
        <begin position="204"/>
        <end position="292"/>
    </location>
</feature>
<evidence type="ECO:0000256" key="9">
    <source>
        <dbReference type="PROSITE-ProRule" id="PRU00282"/>
    </source>
</evidence>
<feature type="repeat" description="Solcar" evidence="9">
    <location>
        <begin position="109"/>
        <end position="196"/>
    </location>
</feature>
<dbReference type="PROSITE" id="PS50920">
    <property type="entry name" value="SOLCAR"/>
    <property type="match status" value="3"/>
</dbReference>
<name>A0A1B2J5T6_PICPA</name>
<dbReference type="Pfam" id="PF00153">
    <property type="entry name" value="Mito_carr"/>
    <property type="match status" value="3"/>
</dbReference>
<dbReference type="PANTHER" id="PTHR45624:SF57">
    <property type="entry name" value="MITOCHONDRIAL SUBSTRATE CARRIER FAMILY PROTEIN L"/>
    <property type="match status" value="1"/>
</dbReference>
<feature type="transmembrane region" description="Helical" evidence="11">
    <location>
        <begin position="77"/>
        <end position="94"/>
    </location>
</feature>
<dbReference type="GO" id="GO:1990575">
    <property type="term" value="P:mitochondrial L-ornithine transmembrane transport"/>
    <property type="evidence" value="ECO:0007669"/>
    <property type="project" value="TreeGrafter"/>
</dbReference>
<evidence type="ECO:0000256" key="7">
    <source>
        <dbReference type="ARBA" id="ARBA00023128"/>
    </source>
</evidence>
<keyword evidence="3 10" id="KW-0813">Transport</keyword>
<gene>
    <name evidence="12" type="ORF">ATY40_BA7501131</name>
</gene>
<dbReference type="EMBL" id="CP014584">
    <property type="protein sequence ID" value="ANZ73320.1"/>
    <property type="molecule type" value="Genomic_DNA"/>
</dbReference>
<feature type="transmembrane region" description="Helical" evidence="11">
    <location>
        <begin position="208"/>
        <end position="225"/>
    </location>
</feature>
<feature type="repeat" description="Solcar" evidence="9">
    <location>
        <begin position="12"/>
        <end position="97"/>
    </location>
</feature>
<keyword evidence="7" id="KW-0496">Mitochondrion</keyword>
<dbReference type="AlphaFoldDB" id="A0A1B2J5T6"/>
<evidence type="ECO:0000256" key="4">
    <source>
        <dbReference type="ARBA" id="ARBA00022692"/>
    </source>
</evidence>
<sequence>MSKDHPDLEKRASKYTGFVAGCFSGITKNFVGHPFDTIKVRLQTAEPGRFSGPLNCCVMTLKNEGLFGFFKGALAPMYGWLIMDSVMLGSLHLYKQLIKDRFYPEEKKLPMPGLLVAAVGSGWTVSFIAAPVETIKARLQVQYDAKSKIFNGPTDCLIKLLRYDGLKTLYRGLIPTMIFRTNFVFWWGSYDLITDALDRYTALSKPAVNFWAGGLGASVFWTFAYPADVIKQTIMTDNVTEPRFKTYSQAVNYIYSERGGLKGFFRGYIPTMLRSFPANASALAAFEFAMRLMHAH</sequence>
<organism evidence="12 13">
    <name type="scientific">Komagataella pastoris</name>
    <name type="common">Yeast</name>
    <name type="synonym">Pichia pastoris</name>
    <dbReference type="NCBI Taxonomy" id="4922"/>
    <lineage>
        <taxon>Eukaryota</taxon>
        <taxon>Fungi</taxon>
        <taxon>Dikarya</taxon>
        <taxon>Ascomycota</taxon>
        <taxon>Saccharomycotina</taxon>
        <taxon>Pichiomycetes</taxon>
        <taxon>Pichiales</taxon>
        <taxon>Pichiaceae</taxon>
        <taxon>Komagataella</taxon>
    </lineage>
</organism>
<keyword evidence="6 11" id="KW-1133">Transmembrane helix</keyword>